<feature type="domain" description="Ig-like" evidence="6">
    <location>
        <begin position="601"/>
        <end position="664"/>
    </location>
</feature>
<dbReference type="InterPro" id="IPR050958">
    <property type="entry name" value="Cell_Adh-Cytoskel_Orgn"/>
</dbReference>
<feature type="domain" description="Ig-like" evidence="6">
    <location>
        <begin position="155"/>
        <end position="244"/>
    </location>
</feature>
<organism evidence="7 8">
    <name type="scientific">Setaria digitata</name>
    <dbReference type="NCBI Taxonomy" id="48799"/>
    <lineage>
        <taxon>Eukaryota</taxon>
        <taxon>Metazoa</taxon>
        <taxon>Ecdysozoa</taxon>
        <taxon>Nematoda</taxon>
        <taxon>Chromadorea</taxon>
        <taxon>Rhabditida</taxon>
        <taxon>Spirurina</taxon>
        <taxon>Spiruromorpha</taxon>
        <taxon>Filarioidea</taxon>
        <taxon>Setariidae</taxon>
        <taxon>Setaria</taxon>
    </lineage>
</organism>
<evidence type="ECO:0000256" key="3">
    <source>
        <dbReference type="ARBA" id="ARBA00022737"/>
    </source>
</evidence>
<feature type="domain" description="Ig-like" evidence="6">
    <location>
        <begin position="511"/>
        <end position="596"/>
    </location>
</feature>
<dbReference type="FunFam" id="2.60.40.10:FF:000503">
    <property type="entry name" value="Hemicentin 1"/>
    <property type="match status" value="3"/>
</dbReference>
<dbReference type="SMART" id="SM00409">
    <property type="entry name" value="IG"/>
    <property type="match status" value="7"/>
</dbReference>
<proteinExistence type="inferred from homology"/>
<dbReference type="SUPFAM" id="SSF48726">
    <property type="entry name" value="Immunoglobulin"/>
    <property type="match status" value="8"/>
</dbReference>
<keyword evidence="5" id="KW-0393">Immunoglobulin domain</keyword>
<dbReference type="PANTHER" id="PTHR45080:SF8">
    <property type="entry name" value="IG-LIKE DOMAIN-CONTAINING PROTEIN"/>
    <property type="match status" value="1"/>
</dbReference>
<dbReference type="InterPro" id="IPR003598">
    <property type="entry name" value="Ig_sub2"/>
</dbReference>
<dbReference type="InterPro" id="IPR013783">
    <property type="entry name" value="Ig-like_fold"/>
</dbReference>
<evidence type="ECO:0000256" key="4">
    <source>
        <dbReference type="ARBA" id="ARBA00023157"/>
    </source>
</evidence>
<reference evidence="8" key="1">
    <citation type="submission" date="2022-11" db="UniProtKB">
        <authorList>
            <consortium name="WormBaseParasite"/>
        </authorList>
    </citation>
    <scope>IDENTIFICATION</scope>
</reference>
<feature type="domain" description="Ig-like" evidence="6">
    <location>
        <begin position="420"/>
        <end position="504"/>
    </location>
</feature>
<keyword evidence="3" id="KW-0677">Repeat</keyword>
<evidence type="ECO:0000256" key="2">
    <source>
        <dbReference type="ARBA" id="ARBA00022729"/>
    </source>
</evidence>
<feature type="domain" description="Ig-like" evidence="6">
    <location>
        <begin position="247"/>
        <end position="328"/>
    </location>
</feature>
<dbReference type="FunFam" id="2.60.40.10:FF:000032">
    <property type="entry name" value="palladin isoform X1"/>
    <property type="match status" value="1"/>
</dbReference>
<feature type="domain" description="Ig-like" evidence="6">
    <location>
        <begin position="337"/>
        <end position="415"/>
    </location>
</feature>
<dbReference type="PROSITE" id="PS50835">
    <property type="entry name" value="IG_LIKE"/>
    <property type="match status" value="7"/>
</dbReference>
<evidence type="ECO:0000313" key="8">
    <source>
        <dbReference type="WBParaSite" id="sdigi.contig469.g8517.t1"/>
    </source>
</evidence>
<evidence type="ECO:0000256" key="5">
    <source>
        <dbReference type="ARBA" id="ARBA00023319"/>
    </source>
</evidence>
<accession>A0A915Q1V7</accession>
<dbReference type="AlphaFoldDB" id="A0A915Q1V7"/>
<keyword evidence="7" id="KW-1185">Reference proteome</keyword>
<dbReference type="Proteomes" id="UP000887581">
    <property type="component" value="Unplaced"/>
</dbReference>
<dbReference type="Pfam" id="PF07679">
    <property type="entry name" value="I-set"/>
    <property type="match status" value="7"/>
</dbReference>
<dbReference type="InterPro" id="IPR003599">
    <property type="entry name" value="Ig_sub"/>
</dbReference>
<comment type="similarity">
    <text evidence="1">Belongs to the protein kinase superfamily. CAMK Ser/Thr protein kinase family.</text>
</comment>
<keyword evidence="4" id="KW-1015">Disulfide bond</keyword>
<protein>
    <submittedName>
        <fullName evidence="8">Ig-like domain-containing protein</fullName>
    </submittedName>
</protein>
<dbReference type="Gene3D" id="2.60.40.10">
    <property type="entry name" value="Immunoglobulins"/>
    <property type="match status" value="8"/>
</dbReference>
<name>A0A915Q1V7_9BILA</name>
<dbReference type="InterPro" id="IPR013098">
    <property type="entry name" value="Ig_I-set"/>
</dbReference>
<sequence>MIVTLPYCSQNGQPINRTDVLFMNDHQQLHIESATDEDAGRYSCVAENKPGRAEKDLIVAVLKPPKMEGQHRVLELFENEALTLTCPISDLSVEIQWTKNGVPVTTSNNLQLSTSGLKLHILHGQQYDAGRYVCRAWNDAGEAVASMDVVVLVPPKIAEPAFRTIESVLNQTVNINCRRTGIPIPKNIWSFNGRTIFPSEKTQILNDGTLLVLKEVQVSQEGRYSCIATNKAGRDEADTFLQVTAPPRIITPADELKVIEGQGQTIRCEVSGTPVPKVEWLKNGQRFNATTIQSSSNLHYIHLREAKVNDAGRYTCIATNRAGEHRMTTQLYVLVPPMILEGERVVQVKENAALILECVATGNPKPLIVWKRDGRPLVTRDSRVVIPTSKASDAGRYTCEARNEAGQTSTDFEVDIFIKPRFRDLKPEVRVRDGERARLECKVDGHPEPIITWMRGGRPIEDMKNIILSPRGETMMILKSRRADSGSYSCVAKNFAGEAEASFTVIVLIAPHIEEQIDQNPRVVQGSEIIMHCPIQGNPKPKIKWLYNGKPIKHDRIMILGETDLMIQESQPYDSGRYTCLAENEAGTLNTNYELEIIGPPKFHRRGETVYEVILGKTVTMDCNVEAEPRPEIHWFRGDSPVYLSENIYISPDGQEKRFSPAKD</sequence>
<evidence type="ECO:0000313" key="7">
    <source>
        <dbReference type="Proteomes" id="UP000887581"/>
    </source>
</evidence>
<evidence type="ECO:0000256" key="1">
    <source>
        <dbReference type="ARBA" id="ARBA00006692"/>
    </source>
</evidence>
<dbReference type="SMART" id="SM00408">
    <property type="entry name" value="IGc2"/>
    <property type="match status" value="7"/>
</dbReference>
<keyword evidence="2" id="KW-0732">Signal</keyword>
<dbReference type="WBParaSite" id="sdigi.contig469.g8517.t1">
    <property type="protein sequence ID" value="sdigi.contig469.g8517.t1"/>
    <property type="gene ID" value="sdigi.contig469.g8517"/>
</dbReference>
<dbReference type="InterPro" id="IPR036179">
    <property type="entry name" value="Ig-like_dom_sf"/>
</dbReference>
<dbReference type="PANTHER" id="PTHR45080">
    <property type="entry name" value="CONTACTIN 5"/>
    <property type="match status" value="1"/>
</dbReference>
<dbReference type="InterPro" id="IPR007110">
    <property type="entry name" value="Ig-like_dom"/>
</dbReference>
<dbReference type="GO" id="GO:0007156">
    <property type="term" value="P:homophilic cell adhesion via plasma membrane adhesion molecules"/>
    <property type="evidence" value="ECO:0007669"/>
    <property type="project" value="TreeGrafter"/>
</dbReference>
<dbReference type="FunFam" id="2.60.40.10:FF:000080">
    <property type="entry name" value="Myosin light chain kinase, smooth muscle"/>
    <property type="match status" value="1"/>
</dbReference>
<dbReference type="GO" id="GO:0005886">
    <property type="term" value="C:plasma membrane"/>
    <property type="evidence" value="ECO:0007669"/>
    <property type="project" value="TreeGrafter"/>
</dbReference>
<feature type="domain" description="Ig-like" evidence="6">
    <location>
        <begin position="65"/>
        <end position="150"/>
    </location>
</feature>
<dbReference type="Pfam" id="PF13927">
    <property type="entry name" value="Ig_3"/>
    <property type="match status" value="1"/>
</dbReference>
<evidence type="ECO:0000259" key="6">
    <source>
        <dbReference type="PROSITE" id="PS50835"/>
    </source>
</evidence>